<dbReference type="Pfam" id="PF04932">
    <property type="entry name" value="Wzy_C"/>
    <property type="match status" value="1"/>
</dbReference>
<evidence type="ECO:0000256" key="6">
    <source>
        <dbReference type="SAM" id="Phobius"/>
    </source>
</evidence>
<keyword evidence="4 6" id="KW-0472">Membrane</keyword>
<feature type="transmembrane region" description="Helical" evidence="6">
    <location>
        <begin position="232"/>
        <end position="250"/>
    </location>
</feature>
<evidence type="ECO:0000256" key="1">
    <source>
        <dbReference type="ARBA" id="ARBA00004141"/>
    </source>
</evidence>
<protein>
    <submittedName>
        <fullName evidence="8">O-antigen ligase-like membrane protein</fullName>
    </submittedName>
</protein>
<feature type="transmembrane region" description="Helical" evidence="6">
    <location>
        <begin position="408"/>
        <end position="426"/>
    </location>
</feature>
<dbReference type="RefSeq" id="WP_162850923.1">
    <property type="nucleotide sequence ID" value="NZ_BAAARP010000001.1"/>
</dbReference>
<keyword evidence="8" id="KW-0436">Ligase</keyword>
<evidence type="ECO:0000256" key="2">
    <source>
        <dbReference type="ARBA" id="ARBA00022692"/>
    </source>
</evidence>
<feature type="transmembrane region" description="Helical" evidence="6">
    <location>
        <begin position="168"/>
        <end position="186"/>
    </location>
</feature>
<dbReference type="GO" id="GO:0016874">
    <property type="term" value="F:ligase activity"/>
    <property type="evidence" value="ECO:0007669"/>
    <property type="project" value="UniProtKB-KW"/>
</dbReference>
<gene>
    <name evidence="8" type="ORF">CLV52_3476</name>
</gene>
<feature type="transmembrane region" description="Helical" evidence="6">
    <location>
        <begin position="83"/>
        <end position="106"/>
    </location>
</feature>
<proteinExistence type="predicted"/>
<feature type="transmembrane region" description="Helical" evidence="6">
    <location>
        <begin position="57"/>
        <end position="77"/>
    </location>
</feature>
<comment type="subcellular location">
    <subcellularLocation>
        <location evidence="1">Membrane</location>
        <topology evidence="1">Multi-pass membrane protein</topology>
    </subcellularLocation>
</comment>
<evidence type="ECO:0000256" key="4">
    <source>
        <dbReference type="ARBA" id="ARBA00023136"/>
    </source>
</evidence>
<name>A0A4R7FIX7_9MICO</name>
<feature type="transmembrane region" description="Helical" evidence="6">
    <location>
        <begin position="26"/>
        <end position="45"/>
    </location>
</feature>
<evidence type="ECO:0000313" key="8">
    <source>
        <dbReference type="EMBL" id="TDS74952.1"/>
    </source>
</evidence>
<keyword evidence="9" id="KW-1185">Reference proteome</keyword>
<evidence type="ECO:0000256" key="3">
    <source>
        <dbReference type="ARBA" id="ARBA00022989"/>
    </source>
</evidence>
<feature type="transmembrane region" description="Helical" evidence="6">
    <location>
        <begin position="377"/>
        <end position="396"/>
    </location>
</feature>
<dbReference type="InterPro" id="IPR051533">
    <property type="entry name" value="WaaL-like"/>
</dbReference>
<comment type="caution">
    <text evidence="8">The sequence shown here is derived from an EMBL/GenBank/DDBJ whole genome shotgun (WGS) entry which is preliminary data.</text>
</comment>
<feature type="compositionally biased region" description="Low complexity" evidence="5">
    <location>
        <begin position="268"/>
        <end position="296"/>
    </location>
</feature>
<organism evidence="8 9">
    <name type="scientific">Amnibacterium kyonggiense</name>
    <dbReference type="NCBI Taxonomy" id="595671"/>
    <lineage>
        <taxon>Bacteria</taxon>
        <taxon>Bacillati</taxon>
        <taxon>Actinomycetota</taxon>
        <taxon>Actinomycetes</taxon>
        <taxon>Micrococcales</taxon>
        <taxon>Microbacteriaceae</taxon>
        <taxon>Amnibacterium</taxon>
    </lineage>
</organism>
<feature type="region of interest" description="Disordered" evidence="5">
    <location>
        <begin position="268"/>
        <end position="317"/>
    </location>
</feature>
<sequence>MLCALGLFTMSWDRLANIGLGPYNVKLPVVLLTVAALLLIPEWWLRGAGWVRARGPLRWLVLVAIVMIVLYSVRALFVSPITAGLAQVVALGTGAVAPALAVIGVVRSRADVVWALRWVLAGAVVAGLFGLWQLIAFYTGLPQLIAYTGVGTSGEGGRIAAFNYEPAYFAYFLVLVVACRVALARLTGMKVGWWSIGFFGVLLTLVNARSLLFLLPVLALLLAVAWRAHRALLLRGVVAAVVLGALSFAVPSVLDALPRGQAVASSVPSSTTVSAEPSATPEPSDAGDAGDAGDSSPTEVAPPQLPTNVFDPNEQSSNAPRLDLYKAVLRVDLDSPLLGVGAGGLRDALARSGYVAPNQGLQVVANNEWLQAAADGGVPLLVLELAFVVLVAVLWWRARRDAAAQPLLAGWLTVLLVGGMLTSYYFDLKLWIVLGLALAAITTADADDSDQAVSASS</sequence>
<dbReference type="GO" id="GO:0016020">
    <property type="term" value="C:membrane"/>
    <property type="evidence" value="ECO:0007669"/>
    <property type="project" value="UniProtKB-SubCell"/>
</dbReference>
<evidence type="ECO:0000313" key="9">
    <source>
        <dbReference type="Proteomes" id="UP000295344"/>
    </source>
</evidence>
<feature type="transmembrane region" description="Helical" evidence="6">
    <location>
        <begin position="118"/>
        <end position="138"/>
    </location>
</feature>
<evidence type="ECO:0000259" key="7">
    <source>
        <dbReference type="Pfam" id="PF04932"/>
    </source>
</evidence>
<accession>A0A4R7FIX7</accession>
<reference evidence="8 9" key="1">
    <citation type="submission" date="2019-03" db="EMBL/GenBank/DDBJ databases">
        <title>Genomic Encyclopedia of Archaeal and Bacterial Type Strains, Phase II (KMG-II): from individual species to whole genera.</title>
        <authorList>
            <person name="Goeker M."/>
        </authorList>
    </citation>
    <scope>NUCLEOTIDE SEQUENCE [LARGE SCALE GENOMIC DNA]</scope>
    <source>
        <strain evidence="8 9">DSM 24782</strain>
    </source>
</reference>
<keyword evidence="3 6" id="KW-1133">Transmembrane helix</keyword>
<dbReference type="PANTHER" id="PTHR37422">
    <property type="entry name" value="TEICHURONIC ACID BIOSYNTHESIS PROTEIN TUAE"/>
    <property type="match status" value="1"/>
</dbReference>
<dbReference type="AlphaFoldDB" id="A0A4R7FIX7"/>
<feature type="transmembrane region" description="Helical" evidence="6">
    <location>
        <begin position="192"/>
        <end position="225"/>
    </location>
</feature>
<dbReference type="Proteomes" id="UP000295344">
    <property type="component" value="Unassembled WGS sequence"/>
</dbReference>
<evidence type="ECO:0000256" key="5">
    <source>
        <dbReference type="SAM" id="MobiDB-lite"/>
    </source>
</evidence>
<dbReference type="EMBL" id="SOAM01000004">
    <property type="protein sequence ID" value="TDS74952.1"/>
    <property type="molecule type" value="Genomic_DNA"/>
</dbReference>
<feature type="domain" description="O-antigen ligase-related" evidence="7">
    <location>
        <begin position="199"/>
        <end position="383"/>
    </location>
</feature>
<dbReference type="InterPro" id="IPR007016">
    <property type="entry name" value="O-antigen_ligase-rel_domated"/>
</dbReference>
<keyword evidence="2 6" id="KW-0812">Transmembrane</keyword>
<dbReference type="PANTHER" id="PTHR37422:SF13">
    <property type="entry name" value="LIPOPOLYSACCHARIDE BIOSYNTHESIS PROTEIN PA4999-RELATED"/>
    <property type="match status" value="1"/>
</dbReference>